<feature type="domain" description="GFO/IDH/MocA-like oxidoreductase" evidence="4">
    <location>
        <begin position="143"/>
        <end position="287"/>
    </location>
</feature>
<dbReference type="Gene3D" id="3.30.360.10">
    <property type="entry name" value="Dihydrodipicolinate Reductase, domain 2"/>
    <property type="match status" value="1"/>
</dbReference>
<dbReference type="RefSeq" id="WP_019618251.1">
    <property type="nucleotide sequence ID" value="NZ_JBHUNE010000003.1"/>
</dbReference>
<dbReference type="InterPro" id="IPR036291">
    <property type="entry name" value="NAD(P)-bd_dom_sf"/>
</dbReference>
<keyword evidence="1" id="KW-0560">Oxidoreductase</keyword>
<protein>
    <submittedName>
        <fullName evidence="5">Gfo/Idh/MocA family protein</fullName>
    </submittedName>
</protein>
<evidence type="ECO:0000256" key="2">
    <source>
        <dbReference type="ARBA" id="ARBA00023027"/>
    </source>
</evidence>
<gene>
    <name evidence="5" type="ORF">ACFSW7_05125</name>
</gene>
<reference evidence="6" key="1">
    <citation type="journal article" date="2019" name="Int. J. Syst. Evol. Microbiol.">
        <title>The Global Catalogue of Microorganisms (GCM) 10K type strain sequencing project: providing services to taxonomists for standard genome sequencing and annotation.</title>
        <authorList>
            <consortium name="The Broad Institute Genomics Platform"/>
            <consortium name="The Broad Institute Genome Sequencing Center for Infectious Disease"/>
            <person name="Wu L."/>
            <person name="Ma J."/>
        </authorList>
    </citation>
    <scope>NUCLEOTIDE SEQUENCE [LARGE SCALE GENOMIC DNA]</scope>
    <source>
        <strain evidence="6">TISTR 1514</strain>
    </source>
</reference>
<dbReference type="PANTHER" id="PTHR43818:SF11">
    <property type="entry name" value="BCDNA.GH03377"/>
    <property type="match status" value="1"/>
</dbReference>
<dbReference type="InterPro" id="IPR050463">
    <property type="entry name" value="Gfo/Idh/MocA_oxidrdct_glycsds"/>
</dbReference>
<sequence>MTKSIGVAVIGAGMAGKSHAAAYRSASAVYDSTLPEIRLVSIADVNAQLAEATAKRFGYERFDTSWQAIVEADDIDVVSVVVANFLHREIVEALLAAGKHVLCEKPLSDSIDDARAMIAAADNAKTIARIGFTNHRSPGFAFLNKLVADGTLGNVLNVSGYYWTDYACDPKAPMSWRYKGPAGSGALADVGSHLAYLAEFAANSEFVDVRGGILSTTIAERPLPLGAVVGHEHVEVSDEYEPVENDDVAAFSGTFANGATATLQVSRVAAGHPNTLVVEVFGDKGAATFDFRRTGEVQVYLHGDDPATAGYRTVFIGPEHPYYRGGVAMDAPGNGIGHNESFVFQARAFLEEVAGIPESESLPRNADFHDALHNMLLLDAAARSAKAGGATVEIGE</sequence>
<dbReference type="InterPro" id="IPR000683">
    <property type="entry name" value="Gfo/Idh/MocA-like_OxRdtase_N"/>
</dbReference>
<dbReference type="InterPro" id="IPR055170">
    <property type="entry name" value="GFO_IDH_MocA-like_dom"/>
</dbReference>
<dbReference type="SUPFAM" id="SSF51735">
    <property type="entry name" value="NAD(P)-binding Rossmann-fold domains"/>
    <property type="match status" value="1"/>
</dbReference>
<evidence type="ECO:0000313" key="6">
    <source>
        <dbReference type="Proteomes" id="UP001597492"/>
    </source>
</evidence>
<evidence type="ECO:0000259" key="3">
    <source>
        <dbReference type="Pfam" id="PF01408"/>
    </source>
</evidence>
<name>A0ABW5UWD6_9MICO</name>
<dbReference type="PANTHER" id="PTHR43818">
    <property type="entry name" value="BCDNA.GH03377"/>
    <property type="match status" value="1"/>
</dbReference>
<evidence type="ECO:0000256" key="1">
    <source>
        <dbReference type="ARBA" id="ARBA00023002"/>
    </source>
</evidence>
<keyword evidence="2" id="KW-0520">NAD</keyword>
<dbReference type="Proteomes" id="UP001597492">
    <property type="component" value="Unassembled WGS sequence"/>
</dbReference>
<comment type="caution">
    <text evidence="5">The sequence shown here is derived from an EMBL/GenBank/DDBJ whole genome shotgun (WGS) entry which is preliminary data.</text>
</comment>
<dbReference type="EMBL" id="JBHUNE010000003">
    <property type="protein sequence ID" value="MFD2757758.1"/>
    <property type="molecule type" value="Genomic_DNA"/>
</dbReference>
<accession>A0ABW5UWD6</accession>
<proteinExistence type="predicted"/>
<dbReference type="Pfam" id="PF01408">
    <property type="entry name" value="GFO_IDH_MocA"/>
    <property type="match status" value="1"/>
</dbReference>
<feature type="domain" description="Gfo/Idh/MocA-like oxidoreductase N-terminal" evidence="3">
    <location>
        <begin position="5"/>
        <end position="131"/>
    </location>
</feature>
<evidence type="ECO:0000259" key="4">
    <source>
        <dbReference type="Pfam" id="PF22725"/>
    </source>
</evidence>
<keyword evidence="6" id="KW-1185">Reference proteome</keyword>
<dbReference type="SUPFAM" id="SSF55347">
    <property type="entry name" value="Glyceraldehyde-3-phosphate dehydrogenase-like, C-terminal domain"/>
    <property type="match status" value="1"/>
</dbReference>
<dbReference type="Gene3D" id="3.40.50.720">
    <property type="entry name" value="NAD(P)-binding Rossmann-like Domain"/>
    <property type="match status" value="1"/>
</dbReference>
<organism evidence="5 6">
    <name type="scientific">Gulosibacter faecalis</name>
    <dbReference type="NCBI Taxonomy" id="272240"/>
    <lineage>
        <taxon>Bacteria</taxon>
        <taxon>Bacillati</taxon>
        <taxon>Actinomycetota</taxon>
        <taxon>Actinomycetes</taxon>
        <taxon>Micrococcales</taxon>
        <taxon>Microbacteriaceae</taxon>
        <taxon>Gulosibacter</taxon>
    </lineage>
</organism>
<evidence type="ECO:0000313" key="5">
    <source>
        <dbReference type="EMBL" id="MFD2757758.1"/>
    </source>
</evidence>
<dbReference type="Pfam" id="PF22725">
    <property type="entry name" value="GFO_IDH_MocA_C3"/>
    <property type="match status" value="1"/>
</dbReference>